<evidence type="ECO:0008006" key="3">
    <source>
        <dbReference type="Google" id="ProtNLM"/>
    </source>
</evidence>
<organism evidence="1 2">
    <name type="scientific">Ascobolus immersus RN42</name>
    <dbReference type="NCBI Taxonomy" id="1160509"/>
    <lineage>
        <taxon>Eukaryota</taxon>
        <taxon>Fungi</taxon>
        <taxon>Dikarya</taxon>
        <taxon>Ascomycota</taxon>
        <taxon>Pezizomycotina</taxon>
        <taxon>Pezizomycetes</taxon>
        <taxon>Pezizales</taxon>
        <taxon>Ascobolaceae</taxon>
        <taxon>Ascobolus</taxon>
    </lineage>
</organism>
<accession>A0A3N4I5V6</accession>
<name>A0A3N4I5V6_ASCIM</name>
<sequence>MSNTSKRGGSPTRKSPTGLLSLPVELLSMITAYLDLDAMRSLHLTNLLLCNLTTPSVSSLCFTLSSPQLHPKLVADFRAHTEAAQSTNPRLLRLTREVTFRIARMGGSFRLRAVSPAHTVDQELFLTLQDELRTFYRLFPKLQCIVVSCSDQINSNDGSKHGVLFPERTYNPASQLLDLLIDSAPNNTSLHLHAPFYSSDRITLKQTRYCTSSARRDPIWHEFFQPSASIVLFDHNSASNRLYGDVYPYRHLTTLPSYAIIYKPSPIPETPKQKGFKKLKAAFSKQTAPLHISHLPVSFLGTSPTCLQISRIRLSSLHLQGIVLPGGKKTLQHTSECRKGCGQGRDAFVSFVVGLRKWLKVLVLRDVVWGNSEVKKGEEMSWVEVLGEVSAEAGWVLGRCEFERLGEMGAAVGKWNWVEGEVLRGFERGLLAGGGVGLAV</sequence>
<gene>
    <name evidence="1" type="ORF">BJ508DRAFT_326347</name>
</gene>
<reference evidence="1 2" key="1">
    <citation type="journal article" date="2018" name="Nat. Ecol. Evol.">
        <title>Pezizomycetes genomes reveal the molecular basis of ectomycorrhizal truffle lifestyle.</title>
        <authorList>
            <person name="Murat C."/>
            <person name="Payen T."/>
            <person name="Noel B."/>
            <person name="Kuo A."/>
            <person name="Morin E."/>
            <person name="Chen J."/>
            <person name="Kohler A."/>
            <person name="Krizsan K."/>
            <person name="Balestrini R."/>
            <person name="Da Silva C."/>
            <person name="Montanini B."/>
            <person name="Hainaut M."/>
            <person name="Levati E."/>
            <person name="Barry K.W."/>
            <person name="Belfiori B."/>
            <person name="Cichocki N."/>
            <person name="Clum A."/>
            <person name="Dockter R.B."/>
            <person name="Fauchery L."/>
            <person name="Guy J."/>
            <person name="Iotti M."/>
            <person name="Le Tacon F."/>
            <person name="Lindquist E.A."/>
            <person name="Lipzen A."/>
            <person name="Malagnac F."/>
            <person name="Mello A."/>
            <person name="Molinier V."/>
            <person name="Miyauchi S."/>
            <person name="Poulain J."/>
            <person name="Riccioni C."/>
            <person name="Rubini A."/>
            <person name="Sitrit Y."/>
            <person name="Splivallo R."/>
            <person name="Traeger S."/>
            <person name="Wang M."/>
            <person name="Zifcakova L."/>
            <person name="Wipf D."/>
            <person name="Zambonelli A."/>
            <person name="Paolocci F."/>
            <person name="Nowrousian M."/>
            <person name="Ottonello S."/>
            <person name="Baldrian P."/>
            <person name="Spatafora J.W."/>
            <person name="Henrissat B."/>
            <person name="Nagy L.G."/>
            <person name="Aury J.M."/>
            <person name="Wincker P."/>
            <person name="Grigoriev I.V."/>
            <person name="Bonfante P."/>
            <person name="Martin F.M."/>
        </authorList>
    </citation>
    <scope>NUCLEOTIDE SEQUENCE [LARGE SCALE GENOMIC DNA]</scope>
    <source>
        <strain evidence="1 2">RN42</strain>
    </source>
</reference>
<keyword evidence="2" id="KW-1185">Reference proteome</keyword>
<dbReference type="Proteomes" id="UP000275078">
    <property type="component" value="Unassembled WGS sequence"/>
</dbReference>
<proteinExistence type="predicted"/>
<dbReference type="EMBL" id="ML119679">
    <property type="protein sequence ID" value="RPA81449.1"/>
    <property type="molecule type" value="Genomic_DNA"/>
</dbReference>
<evidence type="ECO:0000313" key="2">
    <source>
        <dbReference type="Proteomes" id="UP000275078"/>
    </source>
</evidence>
<protein>
    <recommendedName>
        <fullName evidence="3">F-box domain-containing protein</fullName>
    </recommendedName>
</protein>
<dbReference type="AlphaFoldDB" id="A0A3N4I5V6"/>
<evidence type="ECO:0000313" key="1">
    <source>
        <dbReference type="EMBL" id="RPA81449.1"/>
    </source>
</evidence>